<gene>
    <name evidence="2" type="ORF">APS56_08700</name>
</gene>
<dbReference type="EMBL" id="CP012898">
    <property type="protein sequence ID" value="ALJ05196.1"/>
    <property type="molecule type" value="Genomic_DNA"/>
</dbReference>
<dbReference type="InterPro" id="IPR009061">
    <property type="entry name" value="DNA-bd_dom_put_sf"/>
</dbReference>
<dbReference type="SUPFAM" id="SSF46955">
    <property type="entry name" value="Putative DNA-binding domain"/>
    <property type="match status" value="1"/>
</dbReference>
<evidence type="ECO:0000313" key="2">
    <source>
        <dbReference type="EMBL" id="ALJ05196.1"/>
    </source>
</evidence>
<dbReference type="InterPro" id="IPR041657">
    <property type="entry name" value="HTH_17"/>
</dbReference>
<dbReference type="Pfam" id="PF12728">
    <property type="entry name" value="HTH_17"/>
    <property type="match status" value="1"/>
</dbReference>
<evidence type="ECO:0000313" key="3">
    <source>
        <dbReference type="Proteomes" id="UP000057981"/>
    </source>
</evidence>
<dbReference type="STRING" id="1736674.APS56_08700"/>
<dbReference type="OrthoDB" id="1097811at2"/>
<evidence type="ECO:0000259" key="1">
    <source>
        <dbReference type="Pfam" id="PF12728"/>
    </source>
</evidence>
<accession>A0A0P0CXC2</accession>
<reference evidence="2 3" key="1">
    <citation type="submission" date="2015-10" db="EMBL/GenBank/DDBJ databases">
        <authorList>
            <person name="Gilbert D.G."/>
        </authorList>
    </citation>
    <scope>NUCLEOTIDE SEQUENCE [LARGE SCALE GENOMIC DNA]</scope>
    <source>
        <strain evidence="3">HZ-22</strain>
    </source>
</reference>
<name>A0A0P0CXC2_9FLAO</name>
<dbReference type="KEGG" id="ahz:APS56_08700"/>
<keyword evidence="3" id="KW-1185">Reference proteome</keyword>
<proteinExistence type="predicted"/>
<organism evidence="2 3">
    <name type="scientific">Pseudalgibacter alginicilyticus</name>
    <dbReference type="NCBI Taxonomy" id="1736674"/>
    <lineage>
        <taxon>Bacteria</taxon>
        <taxon>Pseudomonadati</taxon>
        <taxon>Bacteroidota</taxon>
        <taxon>Flavobacteriia</taxon>
        <taxon>Flavobacteriales</taxon>
        <taxon>Flavobacteriaceae</taxon>
        <taxon>Pseudalgibacter</taxon>
    </lineage>
</organism>
<sequence>MSNKKHIFQMTTEEFFEVFRKEILSLLEKKDSIVQKKPREDKEYFTREEAKDLLKVSYATLWKYNKNGVLRATKIGSRVYYKRKDIDDAMEGGCNV</sequence>
<feature type="domain" description="Helix-turn-helix" evidence="1">
    <location>
        <begin position="44"/>
        <end position="92"/>
    </location>
</feature>
<dbReference type="RefSeq" id="WP_054727236.1">
    <property type="nucleotide sequence ID" value="NZ_CP012898.1"/>
</dbReference>
<dbReference type="AlphaFoldDB" id="A0A0P0CXC2"/>
<protein>
    <recommendedName>
        <fullName evidence="1">Helix-turn-helix domain-containing protein</fullName>
    </recommendedName>
</protein>
<dbReference type="Proteomes" id="UP000057981">
    <property type="component" value="Chromosome"/>
</dbReference>